<evidence type="ECO:0000256" key="3">
    <source>
        <dbReference type="ARBA" id="ARBA00023098"/>
    </source>
</evidence>
<dbReference type="GeneID" id="54300423"/>
<feature type="short sequence motif" description="DGA/G" evidence="4">
    <location>
        <begin position="279"/>
        <end position="281"/>
    </location>
</feature>
<dbReference type="Proteomes" id="UP000799438">
    <property type="component" value="Unassembled WGS sequence"/>
</dbReference>
<name>A0A6A6BQZ5_9PEZI</name>
<proteinExistence type="predicted"/>
<dbReference type="GO" id="GO:0019369">
    <property type="term" value="P:arachidonate metabolic process"/>
    <property type="evidence" value="ECO:0007669"/>
    <property type="project" value="TreeGrafter"/>
</dbReference>
<evidence type="ECO:0000313" key="6">
    <source>
        <dbReference type="EMBL" id="KAF2145853.1"/>
    </source>
</evidence>
<dbReference type="SUPFAM" id="SSF52151">
    <property type="entry name" value="FabD/lysophospholipase-like"/>
    <property type="match status" value="1"/>
</dbReference>
<dbReference type="PANTHER" id="PTHR24185:SF1">
    <property type="entry name" value="CALCIUM-INDEPENDENT PHOSPHOLIPASE A2-GAMMA"/>
    <property type="match status" value="1"/>
</dbReference>
<dbReference type="Gene3D" id="3.40.1090.10">
    <property type="entry name" value="Cytosolic phospholipase A2 catalytic domain"/>
    <property type="match status" value="1"/>
</dbReference>
<dbReference type="InterPro" id="IPR016035">
    <property type="entry name" value="Acyl_Trfase/lysoPLipase"/>
</dbReference>
<keyword evidence="2 4" id="KW-0442">Lipid degradation</keyword>
<evidence type="ECO:0000313" key="7">
    <source>
        <dbReference type="Proteomes" id="UP000799438"/>
    </source>
</evidence>
<keyword evidence="1 4" id="KW-0378">Hydrolase</keyword>
<evidence type="ECO:0000256" key="1">
    <source>
        <dbReference type="ARBA" id="ARBA00022801"/>
    </source>
</evidence>
<feature type="short sequence motif" description="GXSXG" evidence="4">
    <location>
        <begin position="120"/>
        <end position="124"/>
    </location>
</feature>
<dbReference type="GO" id="GO:0016042">
    <property type="term" value="P:lipid catabolic process"/>
    <property type="evidence" value="ECO:0007669"/>
    <property type="project" value="UniProtKB-UniRule"/>
</dbReference>
<dbReference type="PROSITE" id="PS51635">
    <property type="entry name" value="PNPLA"/>
    <property type="match status" value="1"/>
</dbReference>
<sequence>MANEIKPQFHSLNEYGQPVGGSPINHWNERTILSFDGGGVKGYASLLVLQGLMRAIARIESEHLDGPHSSSFLPRDPPTCEQISASGTLPNEASNIKPNVSQTPRLDGFLPCHYFDYMIGTSTGGLNAIMLGRLRMSIEECISLYPAMARDVFKKPKKKILRILLRPKYNAKGLEIQIKQIVEMRTPRQSQHRDIFSKYESPEDLCKTIVIAKSINGPLLEKPYLFRTYDNSYVPQDYSLHIRNPGRANTDHIWQVARAISAAYSYLDGMDIEGIEYTDGGLGFNNPTVTGFTEVYLKEGCYNKTTSGAPRRLTINHVVSVGTGSKPEPVVDKVKRRLRPRRIAKTTDQIHRAVEHLTDVFENSLTMSIMMGLGSRPYFRFQVGPEVGGLKLDQWKEHDSLGIGKPSTKTIIETVVREFLINEESQITACAKLLVDLRRARIREDSGRWNRFTYCTYFLCPSCSTRKNTHAEARRHFLTNHQDEDQPEDLDTLIRDSEKQPMFTGGPY</sequence>
<dbReference type="OrthoDB" id="626167at2759"/>
<dbReference type="GO" id="GO:0046486">
    <property type="term" value="P:glycerolipid metabolic process"/>
    <property type="evidence" value="ECO:0007669"/>
    <property type="project" value="UniProtKB-ARBA"/>
</dbReference>
<dbReference type="GO" id="GO:0047499">
    <property type="term" value="F:calcium-independent phospholipase A2 activity"/>
    <property type="evidence" value="ECO:0007669"/>
    <property type="project" value="TreeGrafter"/>
</dbReference>
<protein>
    <recommendedName>
        <fullName evidence="5">PNPLA domain-containing protein</fullName>
    </recommendedName>
</protein>
<dbReference type="RefSeq" id="XP_033401565.1">
    <property type="nucleotide sequence ID" value="XM_033542926.1"/>
</dbReference>
<feature type="short sequence motif" description="GXGXXG" evidence="4">
    <location>
        <begin position="37"/>
        <end position="42"/>
    </location>
</feature>
<dbReference type="GO" id="GO:0016020">
    <property type="term" value="C:membrane"/>
    <property type="evidence" value="ECO:0007669"/>
    <property type="project" value="TreeGrafter"/>
</dbReference>
<gene>
    <name evidence="6" type="ORF">K452DRAFT_305795</name>
</gene>
<dbReference type="AlphaFoldDB" id="A0A6A6BQZ5"/>
<dbReference type="PANTHER" id="PTHR24185">
    <property type="entry name" value="CALCIUM-INDEPENDENT PHOSPHOLIPASE A2-GAMMA"/>
    <property type="match status" value="1"/>
</dbReference>
<evidence type="ECO:0000256" key="4">
    <source>
        <dbReference type="PROSITE-ProRule" id="PRU01161"/>
    </source>
</evidence>
<organism evidence="6 7">
    <name type="scientific">Aplosporella prunicola CBS 121167</name>
    <dbReference type="NCBI Taxonomy" id="1176127"/>
    <lineage>
        <taxon>Eukaryota</taxon>
        <taxon>Fungi</taxon>
        <taxon>Dikarya</taxon>
        <taxon>Ascomycota</taxon>
        <taxon>Pezizomycotina</taxon>
        <taxon>Dothideomycetes</taxon>
        <taxon>Dothideomycetes incertae sedis</taxon>
        <taxon>Botryosphaeriales</taxon>
        <taxon>Aplosporellaceae</taxon>
        <taxon>Aplosporella</taxon>
    </lineage>
</organism>
<feature type="active site" description="Nucleophile" evidence="4">
    <location>
        <position position="122"/>
    </location>
</feature>
<reference evidence="6" key="1">
    <citation type="journal article" date="2020" name="Stud. Mycol.">
        <title>101 Dothideomycetes genomes: a test case for predicting lifestyles and emergence of pathogens.</title>
        <authorList>
            <person name="Haridas S."/>
            <person name="Albert R."/>
            <person name="Binder M."/>
            <person name="Bloem J."/>
            <person name="Labutti K."/>
            <person name="Salamov A."/>
            <person name="Andreopoulos B."/>
            <person name="Baker S."/>
            <person name="Barry K."/>
            <person name="Bills G."/>
            <person name="Bluhm B."/>
            <person name="Cannon C."/>
            <person name="Castanera R."/>
            <person name="Culley D."/>
            <person name="Daum C."/>
            <person name="Ezra D."/>
            <person name="Gonzalez J."/>
            <person name="Henrissat B."/>
            <person name="Kuo A."/>
            <person name="Liang C."/>
            <person name="Lipzen A."/>
            <person name="Lutzoni F."/>
            <person name="Magnuson J."/>
            <person name="Mondo S."/>
            <person name="Nolan M."/>
            <person name="Ohm R."/>
            <person name="Pangilinan J."/>
            <person name="Park H.-J."/>
            <person name="Ramirez L."/>
            <person name="Alfaro M."/>
            <person name="Sun H."/>
            <person name="Tritt A."/>
            <person name="Yoshinaga Y."/>
            <person name="Zwiers L.-H."/>
            <person name="Turgeon B."/>
            <person name="Goodwin S."/>
            <person name="Spatafora J."/>
            <person name="Crous P."/>
            <person name="Grigoriev I."/>
        </authorList>
    </citation>
    <scope>NUCLEOTIDE SEQUENCE</scope>
    <source>
        <strain evidence="6">CBS 121167</strain>
    </source>
</reference>
<keyword evidence="3 4" id="KW-0443">Lipid metabolism</keyword>
<feature type="domain" description="PNPLA" evidence="5">
    <location>
        <begin position="33"/>
        <end position="292"/>
    </location>
</feature>
<evidence type="ECO:0000256" key="2">
    <source>
        <dbReference type="ARBA" id="ARBA00022963"/>
    </source>
</evidence>
<feature type="active site" description="Proton acceptor" evidence="4">
    <location>
        <position position="279"/>
    </location>
</feature>
<dbReference type="Pfam" id="PF01734">
    <property type="entry name" value="Patatin"/>
    <property type="match status" value="1"/>
</dbReference>
<dbReference type="InterPro" id="IPR002641">
    <property type="entry name" value="PNPLA_dom"/>
</dbReference>
<evidence type="ECO:0000259" key="5">
    <source>
        <dbReference type="PROSITE" id="PS51635"/>
    </source>
</evidence>
<keyword evidence="7" id="KW-1185">Reference proteome</keyword>
<accession>A0A6A6BQZ5</accession>
<dbReference type="EMBL" id="ML995477">
    <property type="protein sequence ID" value="KAF2145853.1"/>
    <property type="molecule type" value="Genomic_DNA"/>
</dbReference>